<reference evidence="2" key="1">
    <citation type="submission" date="2020-04" db="EMBL/GenBank/DDBJ databases">
        <authorList>
            <person name="Zhang T."/>
        </authorList>
    </citation>
    <scope>NUCLEOTIDE SEQUENCE</scope>
    <source>
        <strain evidence="2">HKST-UBA02</strain>
    </source>
</reference>
<protein>
    <submittedName>
        <fullName evidence="2">Uncharacterized protein</fullName>
    </submittedName>
</protein>
<evidence type="ECO:0000313" key="2">
    <source>
        <dbReference type="EMBL" id="MCA9755351.1"/>
    </source>
</evidence>
<evidence type="ECO:0000313" key="3">
    <source>
        <dbReference type="Proteomes" id="UP000739538"/>
    </source>
</evidence>
<accession>A0A956NAC6</accession>
<dbReference type="Proteomes" id="UP000739538">
    <property type="component" value="Unassembled WGS sequence"/>
</dbReference>
<dbReference type="EMBL" id="JAGQHS010000021">
    <property type="protein sequence ID" value="MCA9755351.1"/>
    <property type="molecule type" value="Genomic_DNA"/>
</dbReference>
<reference evidence="2" key="2">
    <citation type="journal article" date="2021" name="Microbiome">
        <title>Successional dynamics and alternative stable states in a saline activated sludge microbial community over 9 years.</title>
        <authorList>
            <person name="Wang Y."/>
            <person name="Ye J."/>
            <person name="Ju F."/>
            <person name="Liu L."/>
            <person name="Boyd J.A."/>
            <person name="Deng Y."/>
            <person name="Parks D.H."/>
            <person name="Jiang X."/>
            <person name="Yin X."/>
            <person name="Woodcroft B.J."/>
            <person name="Tyson G.W."/>
            <person name="Hugenholtz P."/>
            <person name="Polz M.F."/>
            <person name="Zhang T."/>
        </authorList>
    </citation>
    <scope>NUCLEOTIDE SEQUENCE</scope>
    <source>
        <strain evidence="2">HKST-UBA02</strain>
    </source>
</reference>
<proteinExistence type="predicted"/>
<sequence>MSRVFLIECAESRRFPSLPWSLLASSLAEVEPARLQVHPYALAEAGVPSDARLVLLDTRFPVRESLKFVESVAPATVVLYGPYALDRFESIPVRAAMIGPSRSGLVELAKLAIHAESATDADLASIPRLSLRNRPGGDPNEDEPASWSIPSPGPWPSMEDLLLPFQPSLEWEYCGPRRRLEDADTRRVSLWWPTRVEGAPSIEERDAARLPGVDDATPAQMEIDPRWEPSARDAIRAWLRADPNGALFPLHAVSRDQALSLLVEQARAFGRLGHRAFRIVSSDPSVLLASWLGMLSKLDEAPSEVVLSPSVAALRRTDGMRQELLGAAHHCARLVVDRVPFPSFDDRSLRMRGYRETHWDVRWVARLLAEVDGSFGGKVRSRLGHRLELLDPWTTPRELVDSLAAVEEDAPFLKGQCHPSSFLTVPSRYSAIGQRVAEAASLRSGPSESGWDWGFQDPRMGTYLALAQQGLGPLLEGIGRLRLAAAGRERAIVEARFRWIRQLAECVDSDVESAASSWGKVLAGVTREVAIDMKRETD</sequence>
<comment type="caution">
    <text evidence="2">The sequence shown here is derived from an EMBL/GenBank/DDBJ whole genome shotgun (WGS) entry which is preliminary data.</text>
</comment>
<name>A0A956NAC6_UNCEI</name>
<evidence type="ECO:0000256" key="1">
    <source>
        <dbReference type="SAM" id="MobiDB-lite"/>
    </source>
</evidence>
<gene>
    <name evidence="2" type="ORF">KDA27_06070</name>
</gene>
<organism evidence="2 3">
    <name type="scientific">Eiseniibacteriota bacterium</name>
    <dbReference type="NCBI Taxonomy" id="2212470"/>
    <lineage>
        <taxon>Bacteria</taxon>
        <taxon>Candidatus Eiseniibacteriota</taxon>
    </lineage>
</organism>
<feature type="region of interest" description="Disordered" evidence="1">
    <location>
        <begin position="129"/>
        <end position="151"/>
    </location>
</feature>
<dbReference type="AlphaFoldDB" id="A0A956NAC6"/>